<evidence type="ECO:0000313" key="1">
    <source>
        <dbReference type="EMBL" id="KAH3713274.1"/>
    </source>
</evidence>
<reference evidence="1" key="1">
    <citation type="journal article" date="2019" name="bioRxiv">
        <title>The Genome of the Zebra Mussel, Dreissena polymorpha: A Resource for Invasive Species Research.</title>
        <authorList>
            <person name="McCartney M.A."/>
            <person name="Auch B."/>
            <person name="Kono T."/>
            <person name="Mallez S."/>
            <person name="Zhang Y."/>
            <person name="Obille A."/>
            <person name="Becker A."/>
            <person name="Abrahante J.E."/>
            <person name="Garbe J."/>
            <person name="Badalamenti J.P."/>
            <person name="Herman A."/>
            <person name="Mangelson H."/>
            <person name="Liachko I."/>
            <person name="Sullivan S."/>
            <person name="Sone E.D."/>
            <person name="Koren S."/>
            <person name="Silverstein K.A.T."/>
            <person name="Beckman K.B."/>
            <person name="Gohl D.M."/>
        </authorList>
    </citation>
    <scope>NUCLEOTIDE SEQUENCE</scope>
    <source>
        <strain evidence="1">Duluth1</strain>
        <tissue evidence="1">Whole animal</tissue>
    </source>
</reference>
<gene>
    <name evidence="1" type="ORF">DPMN_073061</name>
</gene>
<dbReference type="EMBL" id="JAIWYP010000014">
    <property type="protein sequence ID" value="KAH3713274.1"/>
    <property type="molecule type" value="Genomic_DNA"/>
</dbReference>
<name>A0A9D4BYC8_DREPO</name>
<evidence type="ECO:0000313" key="2">
    <source>
        <dbReference type="Proteomes" id="UP000828390"/>
    </source>
</evidence>
<dbReference type="AlphaFoldDB" id="A0A9D4BYC8"/>
<reference evidence="1" key="2">
    <citation type="submission" date="2020-11" db="EMBL/GenBank/DDBJ databases">
        <authorList>
            <person name="McCartney M.A."/>
            <person name="Auch B."/>
            <person name="Kono T."/>
            <person name="Mallez S."/>
            <person name="Becker A."/>
            <person name="Gohl D.M."/>
            <person name="Silverstein K.A.T."/>
            <person name="Koren S."/>
            <person name="Bechman K.B."/>
            <person name="Herman A."/>
            <person name="Abrahante J.E."/>
            <person name="Garbe J."/>
        </authorList>
    </citation>
    <scope>NUCLEOTIDE SEQUENCE</scope>
    <source>
        <strain evidence="1">Duluth1</strain>
        <tissue evidence="1">Whole animal</tissue>
    </source>
</reference>
<organism evidence="1 2">
    <name type="scientific">Dreissena polymorpha</name>
    <name type="common">Zebra mussel</name>
    <name type="synonym">Mytilus polymorpha</name>
    <dbReference type="NCBI Taxonomy" id="45954"/>
    <lineage>
        <taxon>Eukaryota</taxon>
        <taxon>Metazoa</taxon>
        <taxon>Spiralia</taxon>
        <taxon>Lophotrochozoa</taxon>
        <taxon>Mollusca</taxon>
        <taxon>Bivalvia</taxon>
        <taxon>Autobranchia</taxon>
        <taxon>Heteroconchia</taxon>
        <taxon>Euheterodonta</taxon>
        <taxon>Imparidentia</taxon>
        <taxon>Neoheterodontei</taxon>
        <taxon>Myida</taxon>
        <taxon>Dreissenoidea</taxon>
        <taxon>Dreissenidae</taxon>
        <taxon>Dreissena</taxon>
    </lineage>
</organism>
<proteinExistence type="predicted"/>
<keyword evidence="2" id="KW-1185">Reference proteome</keyword>
<sequence length="77" mass="8748">MTEEMQNPCTLFPHVTFKYNSALQDFTDLAYTTSPQHKDSTEACIKRDASDLDTIQTKNTTCSPYIAEPTLRNIVNM</sequence>
<accession>A0A9D4BYC8</accession>
<comment type="caution">
    <text evidence="1">The sequence shown here is derived from an EMBL/GenBank/DDBJ whole genome shotgun (WGS) entry which is preliminary data.</text>
</comment>
<dbReference type="Proteomes" id="UP000828390">
    <property type="component" value="Unassembled WGS sequence"/>
</dbReference>
<protein>
    <submittedName>
        <fullName evidence="1">Uncharacterized protein</fullName>
    </submittedName>
</protein>